<sequence>MPIIAIPSELRRNFLANRTEFIRNLACWPMTSLHPFYRKLSSLYAAIDADRENSWDFVHKRFPVGWRCSNPGVFRYLHFDLAETGDRVGFAMCNAPFHVVRDVAIGESVDEMRVPFIFFDFLGIIEVSKTDELDFQLIPELVFELRRRGFVIDLVTFDRFQSSYIIQILEREGMHVGKLSIDRTAYKLVIEKQLTSKGETKGWKIRRVSTERQYSDAHQALKASIYEERCSVPAWQDWVTRHPGDPQHPFIAEALGAEMGAASTVDHSPFSKIDLLSGMAGAAYNCQNNAPDMGDRPRDWQTNAPMNPQSIHEERLANLAAIQSALRNVSSIDQFQAIMGSARFSEWGDVDTFELERSEDNPFAELGI</sequence>
<gene>
    <name evidence="1" type="ORF">LCGC14_2352760</name>
</gene>
<evidence type="ECO:0000313" key="1">
    <source>
        <dbReference type="EMBL" id="KKL45725.1"/>
    </source>
</evidence>
<organism evidence="1">
    <name type="scientific">marine sediment metagenome</name>
    <dbReference type="NCBI Taxonomy" id="412755"/>
    <lineage>
        <taxon>unclassified sequences</taxon>
        <taxon>metagenomes</taxon>
        <taxon>ecological metagenomes</taxon>
    </lineage>
</organism>
<protein>
    <submittedName>
        <fullName evidence="1">Uncharacterized protein</fullName>
    </submittedName>
</protein>
<dbReference type="EMBL" id="LAZR01034284">
    <property type="protein sequence ID" value="KKL45725.1"/>
    <property type="molecule type" value="Genomic_DNA"/>
</dbReference>
<comment type="caution">
    <text evidence="1">The sequence shown here is derived from an EMBL/GenBank/DDBJ whole genome shotgun (WGS) entry which is preliminary data.</text>
</comment>
<name>A0A0F9ELE3_9ZZZZ</name>
<dbReference type="AlphaFoldDB" id="A0A0F9ELE3"/>
<accession>A0A0F9ELE3</accession>
<proteinExistence type="predicted"/>
<reference evidence="1" key="1">
    <citation type="journal article" date="2015" name="Nature">
        <title>Complex archaea that bridge the gap between prokaryotes and eukaryotes.</title>
        <authorList>
            <person name="Spang A."/>
            <person name="Saw J.H."/>
            <person name="Jorgensen S.L."/>
            <person name="Zaremba-Niedzwiedzka K."/>
            <person name="Martijn J."/>
            <person name="Lind A.E."/>
            <person name="van Eijk R."/>
            <person name="Schleper C."/>
            <person name="Guy L."/>
            <person name="Ettema T.J."/>
        </authorList>
    </citation>
    <scope>NUCLEOTIDE SEQUENCE</scope>
</reference>